<keyword evidence="3" id="KW-1185">Reference proteome</keyword>
<feature type="compositionally biased region" description="Low complexity" evidence="1">
    <location>
        <begin position="280"/>
        <end position="298"/>
    </location>
</feature>
<evidence type="ECO:0000313" key="2">
    <source>
        <dbReference type="EMBL" id="GLI64601.1"/>
    </source>
</evidence>
<proteinExistence type="predicted"/>
<protein>
    <submittedName>
        <fullName evidence="2">Uncharacterized protein</fullName>
    </submittedName>
</protein>
<name>A0ABQ5S4I0_9CHLO</name>
<feature type="region of interest" description="Disordered" evidence="1">
    <location>
        <begin position="237"/>
        <end position="298"/>
    </location>
</feature>
<feature type="non-terminal residue" evidence="2">
    <location>
        <position position="298"/>
    </location>
</feature>
<evidence type="ECO:0000313" key="3">
    <source>
        <dbReference type="Proteomes" id="UP001165090"/>
    </source>
</evidence>
<gene>
    <name evidence="2" type="ORF">VaNZ11_007908</name>
</gene>
<comment type="caution">
    <text evidence="2">The sequence shown here is derived from an EMBL/GenBank/DDBJ whole genome shotgun (WGS) entry which is preliminary data.</text>
</comment>
<accession>A0ABQ5S4I0</accession>
<dbReference type="Proteomes" id="UP001165090">
    <property type="component" value="Unassembled WGS sequence"/>
</dbReference>
<feature type="compositionally biased region" description="Polar residues" evidence="1">
    <location>
        <begin position="74"/>
        <end position="84"/>
    </location>
</feature>
<dbReference type="EMBL" id="BSDZ01000020">
    <property type="protein sequence ID" value="GLI64601.1"/>
    <property type="molecule type" value="Genomic_DNA"/>
</dbReference>
<organism evidence="2 3">
    <name type="scientific">Volvox africanus</name>
    <dbReference type="NCBI Taxonomy" id="51714"/>
    <lineage>
        <taxon>Eukaryota</taxon>
        <taxon>Viridiplantae</taxon>
        <taxon>Chlorophyta</taxon>
        <taxon>core chlorophytes</taxon>
        <taxon>Chlorophyceae</taxon>
        <taxon>CS clade</taxon>
        <taxon>Chlamydomonadales</taxon>
        <taxon>Volvocaceae</taxon>
        <taxon>Volvox</taxon>
    </lineage>
</organism>
<feature type="region of interest" description="Disordered" evidence="1">
    <location>
        <begin position="65"/>
        <end position="97"/>
    </location>
</feature>
<evidence type="ECO:0000256" key="1">
    <source>
        <dbReference type="SAM" id="MobiDB-lite"/>
    </source>
</evidence>
<reference evidence="2 3" key="1">
    <citation type="journal article" date="2023" name="IScience">
        <title>Expanded male sex-determining region conserved during the evolution of homothallism in the green alga Volvox.</title>
        <authorList>
            <person name="Yamamoto K."/>
            <person name="Matsuzaki R."/>
            <person name="Mahakham W."/>
            <person name="Heman W."/>
            <person name="Sekimoto H."/>
            <person name="Kawachi M."/>
            <person name="Minakuchi Y."/>
            <person name="Toyoda A."/>
            <person name="Nozaki H."/>
        </authorList>
    </citation>
    <scope>NUCLEOTIDE SEQUENCE [LARGE SCALE GENOMIC DNA]</scope>
    <source>
        <strain evidence="2 3">NIES-4468</strain>
    </source>
</reference>
<sequence length="298" mass="31465">MVFKCILRSRGASPSLEEVSRLVPSALALRGFRADATDPEIRAEDGNDDVPCSTSMLTDTHKACAGRSRHHASGSVSSETQQAAGQRGPVRAVQARKGERRKVLPVLAGDKFTSNVATLIVRWPHSAKPPPRLPSSWQEVCDSDRFRQLFPLRPSPLTEGAVQGLRALAAAGGYSSNAGEIGGGLPAAGDVIPQQYDAHQAALLELVDRLQAVQEHLEDSMSNEGDGTIVALTFAPDEADDGGRDIDSEEEGELSGSSCHHYRPSGREGSLYIDGVGDTAGSRSSGSRKGSGAANIRT</sequence>